<dbReference type="InterPro" id="IPR006040">
    <property type="entry name" value="Allergen_Ole_e_I_CS"/>
</dbReference>
<dbReference type="CDD" id="cd00265">
    <property type="entry name" value="MADS_MEF2_like"/>
    <property type="match status" value="1"/>
</dbReference>
<evidence type="ECO:0000313" key="12">
    <source>
        <dbReference type="EMBL" id="CAA7027159.1"/>
    </source>
</evidence>
<evidence type="ECO:0000256" key="5">
    <source>
        <dbReference type="ARBA" id="ARBA00023157"/>
    </source>
</evidence>
<keyword evidence="8" id="KW-0175">Coiled coil</keyword>
<dbReference type="GO" id="GO:0005615">
    <property type="term" value="C:extracellular space"/>
    <property type="evidence" value="ECO:0007669"/>
    <property type="project" value="InterPro"/>
</dbReference>
<dbReference type="EMBL" id="CACVBM020001052">
    <property type="protein sequence ID" value="CAA7027159.1"/>
    <property type="molecule type" value="Genomic_DNA"/>
</dbReference>
<dbReference type="InterPro" id="IPR002100">
    <property type="entry name" value="TF_MADSbox"/>
</dbReference>
<evidence type="ECO:0000256" key="9">
    <source>
        <dbReference type="SAM" id="Phobius"/>
    </source>
</evidence>
<dbReference type="OrthoDB" id="1896520at2759"/>
<dbReference type="Pfam" id="PF01190">
    <property type="entry name" value="Pollen_Ole_e_1"/>
    <property type="match status" value="1"/>
</dbReference>
<keyword evidence="3" id="KW-0805">Transcription regulation</keyword>
<evidence type="ECO:0000256" key="4">
    <source>
        <dbReference type="ARBA" id="ARBA00023125"/>
    </source>
</evidence>
<feature type="domain" description="K-box" evidence="11">
    <location>
        <begin position="80"/>
        <end position="170"/>
    </location>
</feature>
<keyword evidence="9" id="KW-0472">Membrane</keyword>
<name>A0A6D2IB21_9BRAS</name>
<sequence>MGRKKLEIKRIENKSSRQVTFSKRRNGLIEKARQLSVLCDASVALLVVSASGKLYSFSSGDNLVKILDRYGKQHADDLKALDLQSKALNYGSHHELLELVDSKLVESNVGNVSVDTLVQLEGHLETALTVTRARKTQLMLKLVESLKEKEKLLKEENEVLASQMEKKNLEGGGEVDNMEMSPGQVSDINLPEMATSYVPLIAVLCVLLVPLAAMAVGTPFHIEGCVYCDTCRFGFETIATKYISGAKVRIVCKDRVTLRSEVVGEAVTGRNGRYRVAVTGDRQDQQCLAELVHSPIPGCNVADPGRSTATVILTRSNGAASTRHFANAMGFFRDQPLRGCAALRKRYLSDGDNRAI</sequence>
<dbReference type="GO" id="GO:0045944">
    <property type="term" value="P:positive regulation of transcription by RNA polymerase II"/>
    <property type="evidence" value="ECO:0007669"/>
    <property type="project" value="InterPro"/>
</dbReference>
<accession>A0A6D2IB21</accession>
<evidence type="ECO:0000256" key="7">
    <source>
        <dbReference type="ARBA" id="ARBA00023242"/>
    </source>
</evidence>
<dbReference type="InterPro" id="IPR036879">
    <property type="entry name" value="TF_MADSbox_sf"/>
</dbReference>
<dbReference type="GO" id="GO:0009909">
    <property type="term" value="P:regulation of flower development"/>
    <property type="evidence" value="ECO:0007669"/>
    <property type="project" value="UniProtKB-ARBA"/>
</dbReference>
<dbReference type="PANTHER" id="PTHR31614">
    <property type="entry name" value="PROTEIN DOWNSTREAM OF FLC-RELATED"/>
    <property type="match status" value="1"/>
</dbReference>
<evidence type="ECO:0000259" key="10">
    <source>
        <dbReference type="PROSITE" id="PS50066"/>
    </source>
</evidence>
<keyword evidence="5" id="KW-1015">Disulfide bond</keyword>
<dbReference type="GO" id="GO:0003700">
    <property type="term" value="F:DNA-binding transcription factor activity"/>
    <property type="evidence" value="ECO:0007669"/>
    <property type="project" value="InterPro"/>
</dbReference>
<dbReference type="GO" id="GO:0005634">
    <property type="term" value="C:nucleus"/>
    <property type="evidence" value="ECO:0007669"/>
    <property type="project" value="UniProtKB-SubCell"/>
</dbReference>
<comment type="caution">
    <text evidence="12">The sequence shown here is derived from an EMBL/GenBank/DDBJ whole genome shotgun (WGS) entry which is preliminary data.</text>
</comment>
<evidence type="ECO:0008006" key="14">
    <source>
        <dbReference type="Google" id="ProtNLM"/>
    </source>
</evidence>
<keyword evidence="9" id="KW-1133">Transmembrane helix</keyword>
<gene>
    <name evidence="12" type="ORF">MERR_LOCUS14394</name>
</gene>
<dbReference type="PROSITE" id="PS50066">
    <property type="entry name" value="MADS_BOX_2"/>
    <property type="match status" value="1"/>
</dbReference>
<evidence type="ECO:0000313" key="13">
    <source>
        <dbReference type="Proteomes" id="UP000467841"/>
    </source>
</evidence>
<dbReference type="GO" id="GO:0000977">
    <property type="term" value="F:RNA polymerase II transcription regulatory region sequence-specific DNA binding"/>
    <property type="evidence" value="ECO:0007669"/>
    <property type="project" value="InterPro"/>
</dbReference>
<dbReference type="Gene3D" id="3.40.1810.10">
    <property type="entry name" value="Transcription factor, MADS-box"/>
    <property type="match status" value="1"/>
</dbReference>
<reference evidence="12" key="1">
    <citation type="submission" date="2020-01" db="EMBL/GenBank/DDBJ databases">
        <authorList>
            <person name="Mishra B."/>
        </authorList>
    </citation>
    <scope>NUCLEOTIDE SEQUENCE [LARGE SCALE GENOMIC DNA]</scope>
</reference>
<keyword evidence="7" id="KW-0539">Nucleus</keyword>
<dbReference type="Pfam" id="PF01486">
    <property type="entry name" value="K-box"/>
    <property type="match status" value="1"/>
</dbReference>
<dbReference type="SMART" id="SM00432">
    <property type="entry name" value="MADS"/>
    <property type="match status" value="1"/>
</dbReference>
<dbReference type="PRINTS" id="PR00404">
    <property type="entry name" value="MADSDOMAIN"/>
</dbReference>
<dbReference type="FunFam" id="3.40.1810.10:FF:000020">
    <property type="entry name" value="MADS-box protein FLOWERING LOCUS C"/>
    <property type="match status" value="1"/>
</dbReference>
<feature type="coiled-coil region" evidence="8">
    <location>
        <begin position="143"/>
        <end position="170"/>
    </location>
</feature>
<dbReference type="AlphaFoldDB" id="A0A6D2IB21"/>
<dbReference type="PROSITE" id="PS00925">
    <property type="entry name" value="OLEEI"/>
    <property type="match status" value="1"/>
</dbReference>
<dbReference type="PROSITE" id="PS00350">
    <property type="entry name" value="MADS_BOX_1"/>
    <property type="match status" value="1"/>
</dbReference>
<dbReference type="PANTHER" id="PTHR31614:SF40">
    <property type="entry name" value="PROTEIN DOWNSTREAM OF FLC"/>
    <property type="match status" value="1"/>
</dbReference>
<evidence type="ECO:0000259" key="11">
    <source>
        <dbReference type="PROSITE" id="PS51297"/>
    </source>
</evidence>
<dbReference type="InterPro" id="IPR002487">
    <property type="entry name" value="TF_Kbox"/>
</dbReference>
<keyword evidence="4" id="KW-0238">DNA-binding</keyword>
<feature type="transmembrane region" description="Helical" evidence="9">
    <location>
        <begin position="197"/>
        <end position="222"/>
    </location>
</feature>
<keyword evidence="6" id="KW-0804">Transcription</keyword>
<evidence type="ECO:0000256" key="3">
    <source>
        <dbReference type="ARBA" id="ARBA00023015"/>
    </source>
</evidence>
<comment type="similarity">
    <text evidence="2">Belongs to the Ole e I family.</text>
</comment>
<keyword evidence="13" id="KW-1185">Reference proteome</keyword>
<proteinExistence type="inferred from homology"/>
<evidence type="ECO:0000256" key="8">
    <source>
        <dbReference type="SAM" id="Coils"/>
    </source>
</evidence>
<dbReference type="SUPFAM" id="SSF55455">
    <property type="entry name" value="SRF-like"/>
    <property type="match status" value="1"/>
</dbReference>
<protein>
    <recommendedName>
        <fullName evidence="14">MADS-box domain-containing protein</fullName>
    </recommendedName>
</protein>
<dbReference type="Proteomes" id="UP000467841">
    <property type="component" value="Unassembled WGS sequence"/>
</dbReference>
<evidence type="ECO:0000256" key="6">
    <source>
        <dbReference type="ARBA" id="ARBA00023163"/>
    </source>
</evidence>
<dbReference type="InterPro" id="IPR033896">
    <property type="entry name" value="MEF2-like_N"/>
</dbReference>
<evidence type="ECO:0000256" key="2">
    <source>
        <dbReference type="ARBA" id="ARBA00010049"/>
    </source>
</evidence>
<dbReference type="InterPro" id="IPR006041">
    <property type="entry name" value="Pollen_Ole_e1_allergen"/>
</dbReference>
<organism evidence="12 13">
    <name type="scientific">Microthlaspi erraticum</name>
    <dbReference type="NCBI Taxonomy" id="1685480"/>
    <lineage>
        <taxon>Eukaryota</taxon>
        <taxon>Viridiplantae</taxon>
        <taxon>Streptophyta</taxon>
        <taxon>Embryophyta</taxon>
        <taxon>Tracheophyta</taxon>
        <taxon>Spermatophyta</taxon>
        <taxon>Magnoliopsida</taxon>
        <taxon>eudicotyledons</taxon>
        <taxon>Gunneridae</taxon>
        <taxon>Pentapetalae</taxon>
        <taxon>rosids</taxon>
        <taxon>malvids</taxon>
        <taxon>Brassicales</taxon>
        <taxon>Brassicaceae</taxon>
        <taxon>Coluteocarpeae</taxon>
        <taxon>Microthlaspi</taxon>
    </lineage>
</organism>
<comment type="subcellular location">
    <subcellularLocation>
        <location evidence="1">Nucleus</location>
    </subcellularLocation>
</comment>
<dbReference type="Pfam" id="PF00319">
    <property type="entry name" value="SRF-TF"/>
    <property type="match status" value="1"/>
</dbReference>
<feature type="domain" description="MADS-box" evidence="10">
    <location>
        <begin position="1"/>
        <end position="61"/>
    </location>
</feature>
<dbReference type="PROSITE" id="PS51297">
    <property type="entry name" value="K_BOX"/>
    <property type="match status" value="1"/>
</dbReference>
<evidence type="ECO:0000256" key="1">
    <source>
        <dbReference type="ARBA" id="ARBA00004123"/>
    </source>
</evidence>
<keyword evidence="9" id="KW-0812">Transmembrane</keyword>
<dbReference type="GO" id="GO:0046983">
    <property type="term" value="F:protein dimerization activity"/>
    <property type="evidence" value="ECO:0007669"/>
    <property type="project" value="InterPro"/>
</dbReference>